<evidence type="ECO:0000256" key="3">
    <source>
        <dbReference type="SAM" id="MobiDB-lite"/>
    </source>
</evidence>
<organism evidence="4 5">
    <name type="scientific">Sistotremastrum niveocremeum HHB9708</name>
    <dbReference type="NCBI Taxonomy" id="1314777"/>
    <lineage>
        <taxon>Eukaryota</taxon>
        <taxon>Fungi</taxon>
        <taxon>Dikarya</taxon>
        <taxon>Basidiomycota</taxon>
        <taxon>Agaricomycotina</taxon>
        <taxon>Agaricomycetes</taxon>
        <taxon>Sistotremastrales</taxon>
        <taxon>Sistotremastraceae</taxon>
        <taxon>Sertulicium</taxon>
        <taxon>Sertulicium niveocremeum</taxon>
    </lineage>
</organism>
<feature type="compositionally biased region" description="Low complexity" evidence="3">
    <location>
        <begin position="41"/>
        <end position="55"/>
    </location>
</feature>
<keyword evidence="5" id="KW-1185">Reference proteome</keyword>
<dbReference type="Proteomes" id="UP000076722">
    <property type="component" value="Unassembled WGS sequence"/>
</dbReference>
<dbReference type="STRING" id="1314777.A0A165A925"/>
<dbReference type="OrthoDB" id="201362at2759"/>
<evidence type="ECO:0000313" key="5">
    <source>
        <dbReference type="Proteomes" id="UP000076722"/>
    </source>
</evidence>
<evidence type="ECO:0000313" key="4">
    <source>
        <dbReference type="EMBL" id="KZS98645.1"/>
    </source>
</evidence>
<dbReference type="PANTHER" id="PTHR28524:SF3">
    <property type="entry name" value="SUCCINATE DEHYDROGENASE ASSEMBLY FACTOR 4, MITOCHONDRIAL"/>
    <property type="match status" value="1"/>
</dbReference>
<protein>
    <recommendedName>
        <fullName evidence="2">Succinate dehydrogenase assembly factor 4, mitochondrial</fullName>
    </recommendedName>
</protein>
<dbReference type="GO" id="GO:0005739">
    <property type="term" value="C:mitochondrion"/>
    <property type="evidence" value="ECO:0007669"/>
    <property type="project" value="TreeGrafter"/>
</dbReference>
<name>A0A165A925_9AGAM</name>
<reference evidence="4 5" key="1">
    <citation type="journal article" date="2016" name="Mol. Biol. Evol.">
        <title>Comparative Genomics of Early-Diverging Mushroom-Forming Fungi Provides Insights into the Origins of Lignocellulose Decay Capabilities.</title>
        <authorList>
            <person name="Nagy L.G."/>
            <person name="Riley R."/>
            <person name="Tritt A."/>
            <person name="Adam C."/>
            <person name="Daum C."/>
            <person name="Floudas D."/>
            <person name="Sun H."/>
            <person name="Yadav J.S."/>
            <person name="Pangilinan J."/>
            <person name="Larsson K.H."/>
            <person name="Matsuura K."/>
            <person name="Barry K."/>
            <person name="Labutti K."/>
            <person name="Kuo R."/>
            <person name="Ohm R.A."/>
            <person name="Bhattacharya S.S."/>
            <person name="Shirouzu T."/>
            <person name="Yoshinaga Y."/>
            <person name="Martin F.M."/>
            <person name="Grigoriev I.V."/>
            <person name="Hibbett D.S."/>
        </authorList>
    </citation>
    <scope>NUCLEOTIDE SEQUENCE [LARGE SCALE GENOMIC DNA]</scope>
    <source>
        <strain evidence="4 5">HHB9708</strain>
    </source>
</reference>
<proteinExistence type="inferred from homology"/>
<feature type="compositionally biased region" description="Basic and acidic residues" evidence="3">
    <location>
        <begin position="87"/>
        <end position="97"/>
    </location>
</feature>
<evidence type="ECO:0000256" key="2">
    <source>
        <dbReference type="ARBA" id="ARBA00022170"/>
    </source>
</evidence>
<sequence length="107" mass="11687">MFRTLARTSASHSLRRLHLRPAPPPLPEEDQRTFEQSIKDAATPAAQPSKSSAAPTVSPGDIHPDARRTPPPEFVGDTNPVTGEQGGPKHEPLRHGDWSYSGRITDF</sequence>
<dbReference type="AlphaFoldDB" id="A0A165A925"/>
<gene>
    <name evidence="4" type="ORF">SISNIDRAFT_448927</name>
</gene>
<dbReference type="EMBL" id="KV419395">
    <property type="protein sequence ID" value="KZS98645.1"/>
    <property type="molecule type" value="Genomic_DNA"/>
</dbReference>
<feature type="compositionally biased region" description="Low complexity" evidence="3">
    <location>
        <begin position="1"/>
        <end position="12"/>
    </location>
</feature>
<feature type="region of interest" description="Disordered" evidence="3">
    <location>
        <begin position="1"/>
        <end position="107"/>
    </location>
</feature>
<dbReference type="PANTHER" id="PTHR28524">
    <property type="entry name" value="SUCCINATE DEHYDROGENASE ASSEMBLY FACTOR 4, MITOCHONDRIAL"/>
    <property type="match status" value="1"/>
</dbReference>
<dbReference type="Pfam" id="PF07896">
    <property type="entry name" value="DUF1674"/>
    <property type="match status" value="1"/>
</dbReference>
<dbReference type="InterPro" id="IPR012875">
    <property type="entry name" value="SDHF4"/>
</dbReference>
<evidence type="ECO:0000256" key="1">
    <source>
        <dbReference type="ARBA" id="ARBA00005701"/>
    </source>
</evidence>
<comment type="similarity">
    <text evidence="1">Belongs to the SDHAF4 family.</text>
</comment>
<dbReference type="GO" id="GO:0034553">
    <property type="term" value="P:mitochondrial respiratory chain complex II assembly"/>
    <property type="evidence" value="ECO:0007669"/>
    <property type="project" value="TreeGrafter"/>
</dbReference>
<accession>A0A165A925</accession>